<comment type="caution">
    <text evidence="1">The sequence shown here is derived from an EMBL/GenBank/DDBJ whole genome shotgun (WGS) entry which is preliminary data.</text>
</comment>
<proteinExistence type="predicted"/>
<name>A0A1U7LQ81_NEOID</name>
<sequence length="62" mass="7224">MSMEDIIAQMNVEDAAFHATEQRLVESGWSSELEIENIRRLRSDIRKIWEDRISEAKVSGVF</sequence>
<reference evidence="1 2" key="1">
    <citation type="submission" date="2016-04" db="EMBL/GenBank/DDBJ databases">
        <title>Evolutionary innovation and constraint leading to complex multicellularity in the Ascomycota.</title>
        <authorList>
            <person name="Cisse O."/>
            <person name="Nguyen A."/>
            <person name="Hewitt D.A."/>
            <person name="Jedd G."/>
            <person name="Stajich J.E."/>
        </authorList>
    </citation>
    <scope>NUCLEOTIDE SEQUENCE [LARGE SCALE GENOMIC DNA]</scope>
    <source>
        <strain evidence="1 2">DAH-3</strain>
    </source>
</reference>
<dbReference type="OrthoDB" id="5396892at2759"/>
<organism evidence="1 2">
    <name type="scientific">Neolecta irregularis (strain DAH-3)</name>
    <dbReference type="NCBI Taxonomy" id="1198029"/>
    <lineage>
        <taxon>Eukaryota</taxon>
        <taxon>Fungi</taxon>
        <taxon>Dikarya</taxon>
        <taxon>Ascomycota</taxon>
        <taxon>Taphrinomycotina</taxon>
        <taxon>Neolectales</taxon>
        <taxon>Neolectaceae</taxon>
        <taxon>Neolecta</taxon>
    </lineage>
</organism>
<protein>
    <submittedName>
        <fullName evidence="1">Uncharacterized protein</fullName>
    </submittedName>
</protein>
<evidence type="ECO:0000313" key="1">
    <source>
        <dbReference type="EMBL" id="OLL24789.1"/>
    </source>
</evidence>
<gene>
    <name evidence="1" type="ORF">NEOLI_003947</name>
</gene>
<dbReference type="EMBL" id="LXFE01000628">
    <property type="protein sequence ID" value="OLL24789.1"/>
    <property type="molecule type" value="Genomic_DNA"/>
</dbReference>
<evidence type="ECO:0000313" key="2">
    <source>
        <dbReference type="Proteomes" id="UP000186594"/>
    </source>
</evidence>
<accession>A0A1U7LQ81</accession>
<keyword evidence="2" id="KW-1185">Reference proteome</keyword>
<dbReference type="AlphaFoldDB" id="A0A1U7LQ81"/>
<dbReference type="Proteomes" id="UP000186594">
    <property type="component" value="Unassembled WGS sequence"/>
</dbReference>